<dbReference type="Proteomes" id="UP000474296">
    <property type="component" value="Unassembled WGS sequence"/>
</dbReference>
<feature type="domain" description="NusB/RsmB/TIM44" evidence="6">
    <location>
        <begin position="193"/>
        <end position="286"/>
    </location>
</feature>
<sequence>MQSVYAFQRAASDDLKPQEKFLTASMDHMYDLYLLMLNLLVEVNSVAESQLEKIQKKYTATEEEKNPSRKFIENELVAALHNDSNLMQLLEDRKLRNWKDDDEYVRIIYDAIIESDLYKSYLKDENQSYKDDRNIILDLYKEVIAPNDKLYDYLEDKKLTWLDDLPLVNTMVLKTLRKIEEGKEDFRLPKLFKDDDDRKFAIDLFRKTILNEESLGKEIEGKTPNWDKERIAQLDAVLLRMAICEFTKFPSIPVKVTINEYLEVAKEYSTPKSSVFINGILDKLVKEYQQKGTLNKVGRGLM</sequence>
<dbReference type="AlphaFoldDB" id="A0A6M0CE20"/>
<dbReference type="PANTHER" id="PTHR11078:SF3">
    <property type="entry name" value="ANTITERMINATION NUSB DOMAIN-CONTAINING PROTEIN"/>
    <property type="match status" value="1"/>
</dbReference>
<evidence type="ECO:0000256" key="1">
    <source>
        <dbReference type="ARBA" id="ARBA00005952"/>
    </source>
</evidence>
<evidence type="ECO:0000313" key="8">
    <source>
        <dbReference type="Proteomes" id="UP000474296"/>
    </source>
</evidence>
<reference evidence="7 8" key="1">
    <citation type="submission" date="2020-01" db="EMBL/GenBank/DDBJ databases">
        <title>Spongiivirga citrea KCTC 32990T.</title>
        <authorList>
            <person name="Wang G."/>
        </authorList>
    </citation>
    <scope>NUCLEOTIDE SEQUENCE [LARGE SCALE GENOMIC DNA]</scope>
    <source>
        <strain evidence="7 8">KCTC 32990</strain>
    </source>
</reference>
<dbReference type="InterPro" id="IPR011605">
    <property type="entry name" value="NusB_fam"/>
</dbReference>
<comment type="similarity">
    <text evidence="1">Belongs to the NusB family.</text>
</comment>
<protein>
    <submittedName>
        <fullName evidence="7">Transcription antitermination factor NusB</fullName>
    </submittedName>
</protein>
<evidence type="ECO:0000256" key="3">
    <source>
        <dbReference type="ARBA" id="ARBA00022884"/>
    </source>
</evidence>
<evidence type="ECO:0000256" key="5">
    <source>
        <dbReference type="ARBA" id="ARBA00023163"/>
    </source>
</evidence>
<evidence type="ECO:0000256" key="4">
    <source>
        <dbReference type="ARBA" id="ARBA00023015"/>
    </source>
</evidence>
<dbReference type="Gene3D" id="1.10.940.10">
    <property type="entry name" value="NusB-like"/>
    <property type="match status" value="1"/>
</dbReference>
<dbReference type="GO" id="GO:0005829">
    <property type="term" value="C:cytosol"/>
    <property type="evidence" value="ECO:0007669"/>
    <property type="project" value="TreeGrafter"/>
</dbReference>
<proteinExistence type="inferred from homology"/>
<dbReference type="SUPFAM" id="SSF48013">
    <property type="entry name" value="NusB-like"/>
    <property type="match status" value="1"/>
</dbReference>
<dbReference type="EMBL" id="JAABOQ010000001">
    <property type="protein sequence ID" value="NER16055.1"/>
    <property type="molecule type" value="Genomic_DNA"/>
</dbReference>
<evidence type="ECO:0000313" key="7">
    <source>
        <dbReference type="EMBL" id="NER16055.1"/>
    </source>
</evidence>
<dbReference type="PANTHER" id="PTHR11078">
    <property type="entry name" value="N UTILIZATION SUBSTANCE PROTEIN B-RELATED"/>
    <property type="match status" value="1"/>
</dbReference>
<keyword evidence="4" id="KW-0805">Transcription regulation</keyword>
<name>A0A6M0CE20_9FLAO</name>
<dbReference type="Pfam" id="PF01029">
    <property type="entry name" value="NusB"/>
    <property type="match status" value="1"/>
</dbReference>
<dbReference type="GO" id="GO:0006353">
    <property type="term" value="P:DNA-templated transcription termination"/>
    <property type="evidence" value="ECO:0007669"/>
    <property type="project" value="InterPro"/>
</dbReference>
<organism evidence="7 8">
    <name type="scientific">Spongiivirga citrea</name>
    <dbReference type="NCBI Taxonomy" id="1481457"/>
    <lineage>
        <taxon>Bacteria</taxon>
        <taxon>Pseudomonadati</taxon>
        <taxon>Bacteroidota</taxon>
        <taxon>Flavobacteriia</taxon>
        <taxon>Flavobacteriales</taxon>
        <taxon>Flavobacteriaceae</taxon>
        <taxon>Spongiivirga</taxon>
    </lineage>
</organism>
<dbReference type="InterPro" id="IPR006027">
    <property type="entry name" value="NusB_RsmB_TIM44"/>
</dbReference>
<evidence type="ECO:0000256" key="2">
    <source>
        <dbReference type="ARBA" id="ARBA00022814"/>
    </source>
</evidence>
<dbReference type="GO" id="GO:0003723">
    <property type="term" value="F:RNA binding"/>
    <property type="evidence" value="ECO:0007669"/>
    <property type="project" value="UniProtKB-KW"/>
</dbReference>
<keyword evidence="3" id="KW-0694">RNA-binding</keyword>
<accession>A0A6M0CE20</accession>
<keyword evidence="8" id="KW-1185">Reference proteome</keyword>
<evidence type="ECO:0000259" key="6">
    <source>
        <dbReference type="Pfam" id="PF01029"/>
    </source>
</evidence>
<comment type="caution">
    <text evidence="7">The sequence shown here is derived from an EMBL/GenBank/DDBJ whole genome shotgun (WGS) entry which is preliminary data.</text>
</comment>
<dbReference type="InterPro" id="IPR035926">
    <property type="entry name" value="NusB-like_sf"/>
</dbReference>
<gene>
    <name evidence="7" type="primary">nusB</name>
    <name evidence="7" type="ORF">GWK10_02475</name>
</gene>
<keyword evidence="2" id="KW-0889">Transcription antitermination</keyword>
<dbReference type="GO" id="GO:0031564">
    <property type="term" value="P:transcription antitermination"/>
    <property type="evidence" value="ECO:0007669"/>
    <property type="project" value="UniProtKB-KW"/>
</dbReference>
<dbReference type="NCBIfam" id="TIGR01951">
    <property type="entry name" value="nusB"/>
    <property type="match status" value="1"/>
</dbReference>
<keyword evidence="5" id="KW-0804">Transcription</keyword>